<dbReference type="GO" id="GO:0071203">
    <property type="term" value="C:WASH complex"/>
    <property type="evidence" value="ECO:0007669"/>
    <property type="project" value="InterPro"/>
</dbReference>
<dbReference type="VEuPathDB" id="TriTrypDB:C3747_2g230"/>
<comment type="caution">
    <text evidence="3">The sequence shown here is derived from an EMBL/GenBank/DDBJ whole genome shotgun (WGS) entry which is preliminary data.</text>
</comment>
<evidence type="ECO:0000256" key="1">
    <source>
        <dbReference type="ARBA" id="ARBA00006290"/>
    </source>
</evidence>
<dbReference type="VEuPathDB" id="TriTrypDB:ECC02_003149"/>
<comment type="similarity">
    <text evidence="1">Belongs to the CCDC53 family.</text>
</comment>
<evidence type="ECO:0000256" key="2">
    <source>
        <dbReference type="SAM" id="MobiDB-lite"/>
    </source>
</evidence>
<dbReference type="PANTHER" id="PTHR13015:SF0">
    <property type="entry name" value="WASH COMPLEX SUBUNIT 3"/>
    <property type="match status" value="1"/>
</dbReference>
<proteinExistence type="inferred from homology"/>
<reference evidence="3 4" key="1">
    <citation type="journal article" date="2018" name="Microb. Genom.">
        <title>Expanding an expanded genome: long-read sequencing of Trypanosoma cruzi.</title>
        <authorList>
            <person name="Berna L."/>
            <person name="Rodriguez M."/>
            <person name="Chiribao M.L."/>
            <person name="Parodi-Talice A."/>
            <person name="Pita S."/>
            <person name="Rijo G."/>
            <person name="Alvarez-Valin F."/>
            <person name="Robello C."/>
        </authorList>
    </citation>
    <scope>NUCLEOTIDE SEQUENCE [LARGE SCALE GENOMIC DNA]</scope>
    <source>
        <strain evidence="3 4">TCC</strain>
    </source>
</reference>
<dbReference type="VEuPathDB" id="TriTrypDB:TCDM_00549"/>
<evidence type="ECO:0000313" key="3">
    <source>
        <dbReference type="EMBL" id="PWV21641.1"/>
    </source>
</evidence>
<dbReference type="VEuPathDB" id="TriTrypDB:BCY84_18573"/>
<organism evidence="3 4">
    <name type="scientific">Trypanosoma cruzi</name>
    <dbReference type="NCBI Taxonomy" id="5693"/>
    <lineage>
        <taxon>Eukaryota</taxon>
        <taxon>Discoba</taxon>
        <taxon>Euglenozoa</taxon>
        <taxon>Kinetoplastea</taxon>
        <taxon>Metakinetoplastina</taxon>
        <taxon>Trypanosomatida</taxon>
        <taxon>Trypanosomatidae</taxon>
        <taxon>Trypanosoma</taxon>
        <taxon>Schizotrypanum</taxon>
    </lineage>
</organism>
<dbReference type="VEuPathDB" id="TriTrypDB:TCSYLVIO_006045"/>
<feature type="compositionally biased region" description="Pro residues" evidence="2">
    <location>
        <begin position="155"/>
        <end position="166"/>
    </location>
</feature>
<dbReference type="SMR" id="A0A2V2XLF5"/>
<protein>
    <submittedName>
        <fullName evidence="3">Uncharacterized protein</fullName>
    </submittedName>
</protein>
<dbReference type="GO" id="GO:0006887">
    <property type="term" value="P:exocytosis"/>
    <property type="evidence" value="ECO:0007669"/>
    <property type="project" value="TreeGrafter"/>
</dbReference>
<dbReference type="VEuPathDB" id="TriTrypDB:Tc_MARK_4753"/>
<gene>
    <name evidence="3" type="ORF">C3747_2g230</name>
</gene>
<dbReference type="EMBL" id="PRFC01000002">
    <property type="protein sequence ID" value="PWV21641.1"/>
    <property type="molecule type" value="Genomic_DNA"/>
</dbReference>
<name>A0A2V2XLF5_TRYCR</name>
<dbReference type="VEuPathDB" id="TriTrypDB:C4B63_4g457"/>
<dbReference type="Proteomes" id="UP000246078">
    <property type="component" value="Unassembled WGS sequence"/>
</dbReference>
<dbReference type="AlphaFoldDB" id="A0A2V2XLF5"/>
<feature type="region of interest" description="Disordered" evidence="2">
    <location>
        <begin position="97"/>
        <end position="181"/>
    </location>
</feature>
<dbReference type="VEuPathDB" id="TriTrypDB:TcCLB.507031.50"/>
<dbReference type="VEuPathDB" id="TriTrypDB:TcG_01136"/>
<feature type="compositionally biased region" description="Low complexity" evidence="2">
    <location>
        <begin position="167"/>
        <end position="176"/>
    </location>
</feature>
<evidence type="ECO:0000313" key="4">
    <source>
        <dbReference type="Proteomes" id="UP000246078"/>
    </source>
</evidence>
<dbReference type="PANTHER" id="PTHR13015">
    <property type="entry name" value="PROTEIN AD-016-RELATED"/>
    <property type="match status" value="1"/>
</dbReference>
<dbReference type="Pfam" id="PF10152">
    <property type="entry name" value="CCDC53"/>
    <property type="match status" value="1"/>
</dbReference>
<dbReference type="VEuPathDB" id="TriTrypDB:TcCL_ESM00696"/>
<dbReference type="OMA" id="ENMYTCE"/>
<feature type="compositionally biased region" description="Polar residues" evidence="2">
    <location>
        <begin position="240"/>
        <end position="251"/>
    </location>
</feature>
<dbReference type="OrthoDB" id="268027at2759"/>
<feature type="compositionally biased region" description="Pro residues" evidence="2">
    <location>
        <begin position="121"/>
        <end position="140"/>
    </location>
</feature>
<dbReference type="InterPro" id="IPR019309">
    <property type="entry name" value="WASHC3"/>
</dbReference>
<dbReference type="GO" id="GO:0030041">
    <property type="term" value="P:actin filament polymerization"/>
    <property type="evidence" value="ECO:0007669"/>
    <property type="project" value="TreeGrafter"/>
</dbReference>
<feature type="region of interest" description="Disordered" evidence="2">
    <location>
        <begin position="226"/>
        <end position="251"/>
    </location>
</feature>
<dbReference type="VEuPathDB" id="TriTrypDB:TcBrA4_0085950"/>
<dbReference type="VEuPathDB" id="TriTrypDB:TcCLB.507963.60"/>
<accession>A0A2V2XLF5</accession>
<sequence>MAEVQREHEFTRTADAVNKFIISTTQFLNRFAAQCDSQLIEICRSLQRLEILTVLLENKLKSIDDDFGEVNAATPSISAAAFPQSASIGVGGSTPLAIVDREVPPPMPGLLSASGGHHHPPPPPPPPHLQRRNGPPPPPGVAIQTRVNGSAVVPIQPPLPVPPMPPSSSLGQLPVGSLPPPPPPMPLLGGFTMCTHPRLQGYFQMLALRVPVEAVKAKMQMDGHQPEWLDTPDAAAPTTIPVTNKTPYDSD</sequence>